<keyword evidence="2" id="KW-0677">Repeat</keyword>
<dbReference type="SMART" id="SM00054">
    <property type="entry name" value="EFh"/>
    <property type="match status" value="2"/>
</dbReference>
<accession>A0A6P8LDB8</accession>
<dbReference type="GO" id="GO:0016460">
    <property type="term" value="C:myosin II complex"/>
    <property type="evidence" value="ECO:0007669"/>
    <property type="project" value="TreeGrafter"/>
</dbReference>
<dbReference type="PROSITE" id="PS00018">
    <property type="entry name" value="EF_HAND_1"/>
    <property type="match status" value="1"/>
</dbReference>
<sequence>MSTITKNVRTENLKRRLKESFCLMDTDTDGYLDYHEMKAALKALGFVVKKSYILSIIRMYDKRGYNKICFEDFNYIVSEKLNKRKPLDEIKYVFKLFTNETANDKITVEDLQKLNKKLDCNLTNEEMELMIKEFDLDQDGSSKTRI</sequence>
<keyword evidence="3" id="KW-0106">Calcium</keyword>
<evidence type="ECO:0000313" key="6">
    <source>
        <dbReference type="RefSeq" id="XP_033298116.1"/>
    </source>
</evidence>
<keyword evidence="5" id="KW-1185">Reference proteome</keyword>
<dbReference type="GO" id="GO:0005509">
    <property type="term" value="F:calcium ion binding"/>
    <property type="evidence" value="ECO:0007669"/>
    <property type="project" value="InterPro"/>
</dbReference>
<dbReference type="SUPFAM" id="SSF47473">
    <property type="entry name" value="EF-hand"/>
    <property type="match status" value="1"/>
</dbReference>
<dbReference type="FunFam" id="1.10.238.10:FF:000001">
    <property type="entry name" value="Calmodulin 1"/>
    <property type="match status" value="1"/>
</dbReference>
<dbReference type="GeneID" id="117204646"/>
<evidence type="ECO:0000313" key="5">
    <source>
        <dbReference type="Proteomes" id="UP000515164"/>
    </source>
</evidence>
<evidence type="ECO:0000256" key="3">
    <source>
        <dbReference type="ARBA" id="ARBA00022837"/>
    </source>
</evidence>
<keyword evidence="1" id="KW-0479">Metal-binding</keyword>
<dbReference type="PANTHER" id="PTHR23048">
    <property type="entry name" value="MYOSIN LIGHT CHAIN 1, 3"/>
    <property type="match status" value="1"/>
</dbReference>
<dbReference type="CDD" id="cd00051">
    <property type="entry name" value="EFh"/>
    <property type="match status" value="1"/>
</dbReference>
<dbReference type="AlphaFoldDB" id="A0A6P8LDB8"/>
<gene>
    <name evidence="6" type="primary">LOC117204646</name>
</gene>
<dbReference type="InterPro" id="IPR018247">
    <property type="entry name" value="EF_Hand_1_Ca_BS"/>
</dbReference>
<protein>
    <submittedName>
        <fullName evidence="6">Cell division control protein 31-like</fullName>
    </submittedName>
</protein>
<dbReference type="InterPro" id="IPR050230">
    <property type="entry name" value="CALM/Myosin/TropC-like"/>
</dbReference>
<organism evidence="5 6">
    <name type="scientific">Bombus bifarius</name>
    <dbReference type="NCBI Taxonomy" id="103933"/>
    <lineage>
        <taxon>Eukaryota</taxon>
        <taxon>Metazoa</taxon>
        <taxon>Ecdysozoa</taxon>
        <taxon>Arthropoda</taxon>
        <taxon>Hexapoda</taxon>
        <taxon>Insecta</taxon>
        <taxon>Pterygota</taxon>
        <taxon>Neoptera</taxon>
        <taxon>Endopterygota</taxon>
        <taxon>Hymenoptera</taxon>
        <taxon>Apocrita</taxon>
        <taxon>Aculeata</taxon>
        <taxon>Apoidea</taxon>
        <taxon>Anthophila</taxon>
        <taxon>Apidae</taxon>
        <taxon>Bombus</taxon>
        <taxon>Pyrobombus</taxon>
    </lineage>
</organism>
<dbReference type="Gene3D" id="1.10.238.10">
    <property type="entry name" value="EF-hand"/>
    <property type="match status" value="2"/>
</dbReference>
<dbReference type="InterPro" id="IPR011992">
    <property type="entry name" value="EF-hand-dom_pair"/>
</dbReference>
<dbReference type="Proteomes" id="UP000515164">
    <property type="component" value="Unplaced"/>
</dbReference>
<dbReference type="Pfam" id="PF13499">
    <property type="entry name" value="EF-hand_7"/>
    <property type="match status" value="1"/>
</dbReference>
<evidence type="ECO:0000256" key="2">
    <source>
        <dbReference type="ARBA" id="ARBA00022737"/>
    </source>
</evidence>
<dbReference type="PANTHER" id="PTHR23048:SF48">
    <property type="entry name" value="CENTRIN 3"/>
    <property type="match status" value="1"/>
</dbReference>
<reference evidence="6" key="1">
    <citation type="submission" date="2025-08" db="UniProtKB">
        <authorList>
            <consortium name="RefSeq"/>
        </authorList>
    </citation>
    <scope>IDENTIFICATION</scope>
    <source>
        <tissue evidence="6">Muscle</tissue>
    </source>
</reference>
<evidence type="ECO:0000256" key="1">
    <source>
        <dbReference type="ARBA" id="ARBA00022723"/>
    </source>
</evidence>
<dbReference type="PROSITE" id="PS50222">
    <property type="entry name" value="EF_HAND_2"/>
    <property type="match status" value="1"/>
</dbReference>
<proteinExistence type="predicted"/>
<dbReference type="RefSeq" id="XP_033298116.1">
    <property type="nucleotide sequence ID" value="XM_033442225.1"/>
</dbReference>
<name>A0A6P8LDB8_9HYME</name>
<evidence type="ECO:0000259" key="4">
    <source>
        <dbReference type="PROSITE" id="PS50222"/>
    </source>
</evidence>
<feature type="domain" description="EF-hand" evidence="4">
    <location>
        <begin position="12"/>
        <end position="47"/>
    </location>
</feature>
<dbReference type="Pfam" id="PF13833">
    <property type="entry name" value="EF-hand_8"/>
    <property type="match status" value="1"/>
</dbReference>
<dbReference type="InterPro" id="IPR002048">
    <property type="entry name" value="EF_hand_dom"/>
</dbReference>
<dbReference type="KEGG" id="bbif:117204646"/>